<sequence length="77" mass="9070">MDVVKSRKLFKKSRNPELRASDRDNPQCMTSMIATNLPPLTLEPEGRPEFKLNFGERYGWWVEYDPEEDRRQCATGH</sequence>
<organism evidence="2 3">
    <name type="scientific">Phytophthora megakarya</name>
    <dbReference type="NCBI Taxonomy" id="4795"/>
    <lineage>
        <taxon>Eukaryota</taxon>
        <taxon>Sar</taxon>
        <taxon>Stramenopiles</taxon>
        <taxon>Oomycota</taxon>
        <taxon>Peronosporomycetes</taxon>
        <taxon>Peronosporales</taxon>
        <taxon>Peronosporaceae</taxon>
        <taxon>Phytophthora</taxon>
    </lineage>
</organism>
<dbReference type="EMBL" id="NBNE01001226">
    <property type="protein sequence ID" value="OWZ14951.1"/>
    <property type="molecule type" value="Genomic_DNA"/>
</dbReference>
<dbReference type="AlphaFoldDB" id="A0A225WB49"/>
<evidence type="ECO:0000313" key="3">
    <source>
        <dbReference type="Proteomes" id="UP000198211"/>
    </source>
</evidence>
<name>A0A225WB49_9STRA</name>
<keyword evidence="3" id="KW-1185">Reference proteome</keyword>
<feature type="compositionally biased region" description="Basic residues" evidence="1">
    <location>
        <begin position="1"/>
        <end position="13"/>
    </location>
</feature>
<evidence type="ECO:0000313" key="2">
    <source>
        <dbReference type="EMBL" id="OWZ14951.1"/>
    </source>
</evidence>
<gene>
    <name evidence="2" type="ORF">PHMEG_00011492</name>
</gene>
<evidence type="ECO:0000256" key="1">
    <source>
        <dbReference type="SAM" id="MobiDB-lite"/>
    </source>
</evidence>
<protein>
    <submittedName>
        <fullName evidence="2">Uncharacterized protein</fullName>
    </submittedName>
</protein>
<dbReference type="Proteomes" id="UP000198211">
    <property type="component" value="Unassembled WGS sequence"/>
</dbReference>
<accession>A0A225WB49</accession>
<feature type="region of interest" description="Disordered" evidence="1">
    <location>
        <begin position="1"/>
        <end position="24"/>
    </location>
</feature>
<comment type="caution">
    <text evidence="2">The sequence shown here is derived from an EMBL/GenBank/DDBJ whole genome shotgun (WGS) entry which is preliminary data.</text>
</comment>
<proteinExistence type="predicted"/>
<reference evidence="3" key="1">
    <citation type="submission" date="2017-03" db="EMBL/GenBank/DDBJ databases">
        <title>Phytopthora megakarya and P. palmivora, two closely related causual agents of cacao black pod achieved similar genome size and gene model numbers by different mechanisms.</title>
        <authorList>
            <person name="Ali S."/>
            <person name="Shao J."/>
            <person name="Larry D.J."/>
            <person name="Kronmiller B."/>
            <person name="Shen D."/>
            <person name="Strem M.D."/>
            <person name="Melnick R.L."/>
            <person name="Guiltinan M.J."/>
            <person name="Tyler B.M."/>
            <person name="Meinhardt L.W."/>
            <person name="Bailey B.A."/>
        </authorList>
    </citation>
    <scope>NUCLEOTIDE SEQUENCE [LARGE SCALE GENOMIC DNA]</scope>
    <source>
        <strain evidence="3">zdho120</strain>
    </source>
</reference>
<feature type="compositionally biased region" description="Basic and acidic residues" evidence="1">
    <location>
        <begin position="14"/>
        <end position="24"/>
    </location>
</feature>